<dbReference type="Proteomes" id="UP001607303">
    <property type="component" value="Unassembled WGS sequence"/>
</dbReference>
<feature type="compositionally biased region" description="Basic residues" evidence="1">
    <location>
        <begin position="65"/>
        <end position="77"/>
    </location>
</feature>
<name>A0ABD2CRJ9_VESMC</name>
<sequence length="206" mass="24077">MWSQQQQQQQQQRQQQQQQRRQQQQQQQQLQQQPRTYLRGFAFQHPQQQNVHLSIVGVDDTPQHQHQHHHQLQHHTRGSSGMDLPLSRFVCDLQRTCVSLIQRELSKKRQQEDDSIGSAYPSYGLIRAVTPATSVCNAIHVTCASHAYRLFLISRILVEEFGGPLVRASTLMIMRFNNKTFHDVIHFLCTPRDIIDFGMRQFAAWG</sequence>
<organism evidence="2 3">
    <name type="scientific">Vespula maculifrons</name>
    <name type="common">Eastern yellow jacket</name>
    <name type="synonym">Wasp</name>
    <dbReference type="NCBI Taxonomy" id="7453"/>
    <lineage>
        <taxon>Eukaryota</taxon>
        <taxon>Metazoa</taxon>
        <taxon>Ecdysozoa</taxon>
        <taxon>Arthropoda</taxon>
        <taxon>Hexapoda</taxon>
        <taxon>Insecta</taxon>
        <taxon>Pterygota</taxon>
        <taxon>Neoptera</taxon>
        <taxon>Endopterygota</taxon>
        <taxon>Hymenoptera</taxon>
        <taxon>Apocrita</taxon>
        <taxon>Aculeata</taxon>
        <taxon>Vespoidea</taxon>
        <taxon>Vespidae</taxon>
        <taxon>Vespinae</taxon>
        <taxon>Vespula</taxon>
    </lineage>
</organism>
<comment type="caution">
    <text evidence="2">The sequence shown here is derived from an EMBL/GenBank/DDBJ whole genome shotgun (WGS) entry which is preliminary data.</text>
</comment>
<keyword evidence="3" id="KW-1185">Reference proteome</keyword>
<accession>A0ABD2CRJ9</accession>
<reference evidence="2 3" key="1">
    <citation type="journal article" date="2024" name="Ann. Entomol. Soc. Am.">
        <title>Genomic analyses of the southern and eastern yellowjacket wasps (Hymenoptera: Vespidae) reveal evolutionary signatures of social life.</title>
        <authorList>
            <person name="Catto M.A."/>
            <person name="Caine P.B."/>
            <person name="Orr S.E."/>
            <person name="Hunt B.G."/>
            <person name="Goodisman M.A.D."/>
        </authorList>
    </citation>
    <scope>NUCLEOTIDE SEQUENCE [LARGE SCALE GENOMIC DNA]</scope>
    <source>
        <strain evidence="2">232</strain>
        <tissue evidence="2">Head and thorax</tissue>
    </source>
</reference>
<evidence type="ECO:0000256" key="1">
    <source>
        <dbReference type="SAM" id="MobiDB-lite"/>
    </source>
</evidence>
<feature type="region of interest" description="Disordered" evidence="1">
    <location>
        <begin position="1"/>
        <end position="31"/>
    </location>
</feature>
<evidence type="ECO:0000313" key="3">
    <source>
        <dbReference type="Proteomes" id="UP001607303"/>
    </source>
</evidence>
<proteinExistence type="predicted"/>
<feature type="region of interest" description="Disordered" evidence="1">
    <location>
        <begin position="61"/>
        <end position="80"/>
    </location>
</feature>
<protein>
    <submittedName>
        <fullName evidence="2">Circadian locomoter output cycles protein kaput-like isoform X3</fullName>
    </submittedName>
</protein>
<gene>
    <name evidence="2" type="ORF">V1477_004440</name>
</gene>
<dbReference type="AlphaFoldDB" id="A0ABD2CRJ9"/>
<dbReference type="EMBL" id="JAYRBN010000035">
    <property type="protein sequence ID" value="KAL2747748.1"/>
    <property type="molecule type" value="Genomic_DNA"/>
</dbReference>
<evidence type="ECO:0000313" key="2">
    <source>
        <dbReference type="EMBL" id="KAL2747748.1"/>
    </source>
</evidence>